<organism evidence="3">
    <name type="scientific">Trichophyton rubrum CBS 288.86</name>
    <dbReference type="NCBI Taxonomy" id="1215330"/>
    <lineage>
        <taxon>Eukaryota</taxon>
        <taxon>Fungi</taxon>
        <taxon>Dikarya</taxon>
        <taxon>Ascomycota</taxon>
        <taxon>Pezizomycotina</taxon>
        <taxon>Eurotiomycetes</taxon>
        <taxon>Eurotiomycetidae</taxon>
        <taxon>Onygenales</taxon>
        <taxon>Arthrodermataceae</taxon>
        <taxon>Trichophyton</taxon>
    </lineage>
</organism>
<dbReference type="PANTHER" id="PTHR39607:SF1">
    <property type="entry name" value="B-ZIP TRANSCRIPTION FACTOR (EUROFUNG)"/>
    <property type="match status" value="1"/>
</dbReference>
<dbReference type="InterPro" id="IPR004827">
    <property type="entry name" value="bZIP"/>
</dbReference>
<gene>
    <name evidence="3" type="ORF">H103_04845</name>
</gene>
<feature type="region of interest" description="Disordered" evidence="1">
    <location>
        <begin position="50"/>
        <end position="130"/>
    </location>
</feature>
<sequence>MADYQNNQPPHCQESYVSKFSVRSAFSPHAHPNEDWAKISDLAERRRIQNRIAQRNYRKKLKKRQEDQLRQTTSSPEHSPDESSSVRDDPYAAESENIEQHTARSLKPVLRPRLSSNSPHTNFQLTQESPPALYSQSYESVSSISSAPMVTYSPYSTYSDGSISASYSCAPLPGVIPDIYGVQGQRLGIDGPEPSISPPYFVSPRPERYCGIDVDYLSSSDLAVTSTATIAATMSPYMKMSGPMYHYDYSDLYPISTAPGSSSMSQRY</sequence>
<name>A0A022W0R5_TRIRU</name>
<proteinExistence type="predicted"/>
<protein>
    <recommendedName>
        <fullName evidence="2">BZIP domain-containing protein</fullName>
    </recommendedName>
</protein>
<evidence type="ECO:0000256" key="1">
    <source>
        <dbReference type="SAM" id="MobiDB-lite"/>
    </source>
</evidence>
<dbReference type="Proteomes" id="UP000023758">
    <property type="component" value="Unassembled WGS sequence"/>
</dbReference>
<feature type="compositionally biased region" description="Polar residues" evidence="1">
    <location>
        <begin position="114"/>
        <end position="129"/>
    </location>
</feature>
<feature type="domain" description="BZIP" evidence="2">
    <location>
        <begin position="45"/>
        <end position="60"/>
    </location>
</feature>
<dbReference type="HOGENOM" id="CLU_1038964_0_0_1"/>
<dbReference type="AlphaFoldDB" id="A0A022W0R5"/>
<dbReference type="OrthoDB" id="194358at2759"/>
<reference evidence="3" key="1">
    <citation type="submission" date="2014-02" db="EMBL/GenBank/DDBJ databases">
        <title>The Genome Sequence of Trichophyton rubrum (morphotype fischeri) CBS 288.86.</title>
        <authorList>
            <consortium name="The Broad Institute Genomics Platform"/>
            <person name="Cuomo C.A."/>
            <person name="White T.C."/>
            <person name="Graser Y."/>
            <person name="Martinez-Rossi N."/>
            <person name="Heitman J."/>
            <person name="Young S.K."/>
            <person name="Zeng Q."/>
            <person name="Gargeya S."/>
            <person name="Abouelleil A."/>
            <person name="Alvarado L."/>
            <person name="Chapman S.B."/>
            <person name="Gainer-Dewar J."/>
            <person name="Goldberg J."/>
            <person name="Griggs A."/>
            <person name="Gujja S."/>
            <person name="Hansen M."/>
            <person name="Howarth C."/>
            <person name="Imamovic A."/>
            <person name="Larimer J."/>
            <person name="Martinez D."/>
            <person name="Murphy C."/>
            <person name="Pearson M.D."/>
            <person name="Persinoti G."/>
            <person name="Poon T."/>
            <person name="Priest M."/>
            <person name="Roberts A.D."/>
            <person name="Saif S."/>
            <person name="Shea T.D."/>
            <person name="Sykes S.N."/>
            <person name="Wortman J."/>
            <person name="Nusbaum C."/>
            <person name="Birren B."/>
        </authorList>
    </citation>
    <scope>NUCLEOTIDE SEQUENCE [LARGE SCALE GENOMIC DNA]</scope>
    <source>
        <strain evidence="3">CBS 288.86</strain>
    </source>
</reference>
<dbReference type="InterPro" id="IPR052635">
    <property type="entry name" value="Sec_Metab_Biosynth_Reg"/>
</dbReference>
<evidence type="ECO:0000259" key="2">
    <source>
        <dbReference type="PROSITE" id="PS00036"/>
    </source>
</evidence>
<dbReference type="EMBL" id="KK207858">
    <property type="protein sequence ID" value="EZF51887.1"/>
    <property type="molecule type" value="Genomic_DNA"/>
</dbReference>
<accession>A0A022W0R5</accession>
<feature type="compositionally biased region" description="Basic and acidic residues" evidence="1">
    <location>
        <begin position="78"/>
        <end position="90"/>
    </location>
</feature>
<evidence type="ECO:0000313" key="3">
    <source>
        <dbReference type="EMBL" id="EZF51887.1"/>
    </source>
</evidence>
<dbReference type="CDD" id="cd14688">
    <property type="entry name" value="bZIP_YAP"/>
    <property type="match status" value="1"/>
</dbReference>
<dbReference type="GO" id="GO:0003700">
    <property type="term" value="F:DNA-binding transcription factor activity"/>
    <property type="evidence" value="ECO:0007669"/>
    <property type="project" value="InterPro"/>
</dbReference>
<dbReference type="PROSITE" id="PS00036">
    <property type="entry name" value="BZIP_BASIC"/>
    <property type="match status" value="1"/>
</dbReference>
<dbReference type="PANTHER" id="PTHR39607">
    <property type="entry name" value="XANTHOCILLIN BIOSYNTHESIS CLUSTER TRANSCRIPTION FACTOR XANC-RELATED"/>
    <property type="match status" value="1"/>
</dbReference>